<evidence type="ECO:0000313" key="3">
    <source>
        <dbReference type="EMBL" id="KAJ7361201.1"/>
    </source>
</evidence>
<feature type="compositionally biased region" description="Low complexity" evidence="1">
    <location>
        <begin position="821"/>
        <end position="835"/>
    </location>
</feature>
<feature type="domain" description="Methyltransferase" evidence="2">
    <location>
        <begin position="214"/>
        <end position="307"/>
    </location>
</feature>
<feature type="region of interest" description="Disordered" evidence="1">
    <location>
        <begin position="338"/>
        <end position="408"/>
    </location>
</feature>
<dbReference type="CDD" id="cd02440">
    <property type="entry name" value="AdoMet_MTases"/>
    <property type="match status" value="1"/>
</dbReference>
<feature type="compositionally biased region" description="Basic and acidic residues" evidence="1">
    <location>
        <begin position="1088"/>
        <end position="1097"/>
    </location>
</feature>
<feature type="compositionally biased region" description="Low complexity" evidence="1">
    <location>
        <begin position="96"/>
        <end position="114"/>
    </location>
</feature>
<gene>
    <name evidence="3" type="ORF">DFH08DRAFT_368209</name>
</gene>
<feature type="region of interest" description="Disordered" evidence="1">
    <location>
        <begin position="94"/>
        <end position="115"/>
    </location>
</feature>
<dbReference type="PANTHER" id="PTHR13491:SF0">
    <property type="entry name" value="ZINC FINGER CCHC DOMAIN-CONTAINING PROTEIN 10"/>
    <property type="match status" value="1"/>
</dbReference>
<dbReference type="EMBL" id="JARIHO010000005">
    <property type="protein sequence ID" value="KAJ7361201.1"/>
    <property type="molecule type" value="Genomic_DNA"/>
</dbReference>
<feature type="compositionally biased region" description="Low complexity" evidence="1">
    <location>
        <begin position="523"/>
        <end position="588"/>
    </location>
</feature>
<proteinExistence type="predicted"/>
<feature type="compositionally biased region" description="Low complexity" evidence="1">
    <location>
        <begin position="341"/>
        <end position="353"/>
    </location>
</feature>
<feature type="region of interest" description="Disordered" evidence="1">
    <location>
        <begin position="714"/>
        <end position="768"/>
    </location>
</feature>
<reference evidence="3" key="1">
    <citation type="submission" date="2023-03" db="EMBL/GenBank/DDBJ databases">
        <title>Massive genome expansion in bonnet fungi (Mycena s.s.) driven by repeated elements and novel gene families across ecological guilds.</title>
        <authorList>
            <consortium name="Lawrence Berkeley National Laboratory"/>
            <person name="Harder C.B."/>
            <person name="Miyauchi S."/>
            <person name="Viragh M."/>
            <person name="Kuo A."/>
            <person name="Thoen E."/>
            <person name="Andreopoulos B."/>
            <person name="Lu D."/>
            <person name="Skrede I."/>
            <person name="Drula E."/>
            <person name="Henrissat B."/>
            <person name="Morin E."/>
            <person name="Kohler A."/>
            <person name="Barry K."/>
            <person name="LaButti K."/>
            <person name="Morin E."/>
            <person name="Salamov A."/>
            <person name="Lipzen A."/>
            <person name="Mereny Z."/>
            <person name="Hegedus B."/>
            <person name="Baldrian P."/>
            <person name="Stursova M."/>
            <person name="Weitz H."/>
            <person name="Taylor A."/>
            <person name="Grigoriev I.V."/>
            <person name="Nagy L.G."/>
            <person name="Martin F."/>
            <person name="Kauserud H."/>
        </authorList>
    </citation>
    <scope>NUCLEOTIDE SEQUENCE</scope>
    <source>
        <strain evidence="3">CBHHK002</strain>
    </source>
</reference>
<feature type="region of interest" description="Disordered" evidence="1">
    <location>
        <begin position="1"/>
        <end position="80"/>
    </location>
</feature>
<feature type="compositionally biased region" description="Basic and acidic residues" evidence="1">
    <location>
        <begin position="741"/>
        <end position="751"/>
    </location>
</feature>
<evidence type="ECO:0000256" key="1">
    <source>
        <dbReference type="SAM" id="MobiDB-lite"/>
    </source>
</evidence>
<protein>
    <recommendedName>
        <fullName evidence="2">Methyltransferase domain-containing protein</fullName>
    </recommendedName>
</protein>
<feature type="region of interest" description="Disordered" evidence="1">
    <location>
        <begin position="787"/>
        <end position="851"/>
    </location>
</feature>
<evidence type="ECO:0000313" key="4">
    <source>
        <dbReference type="Proteomes" id="UP001218218"/>
    </source>
</evidence>
<dbReference type="Gene3D" id="3.40.50.150">
    <property type="entry name" value="Vaccinia Virus protein VP39"/>
    <property type="match status" value="1"/>
</dbReference>
<dbReference type="PANTHER" id="PTHR13491">
    <property type="entry name" value="ZCCHC10 PROTEIN"/>
    <property type="match status" value="1"/>
</dbReference>
<name>A0AAD7AK44_9AGAR</name>
<feature type="compositionally biased region" description="Pro residues" evidence="1">
    <location>
        <begin position="354"/>
        <end position="367"/>
    </location>
</feature>
<feature type="compositionally biased region" description="Polar residues" evidence="1">
    <location>
        <begin position="10"/>
        <end position="21"/>
    </location>
</feature>
<feature type="compositionally biased region" description="Acidic residues" evidence="1">
    <location>
        <begin position="589"/>
        <end position="599"/>
    </location>
</feature>
<dbReference type="Pfam" id="PF13649">
    <property type="entry name" value="Methyltransf_25"/>
    <property type="match status" value="1"/>
</dbReference>
<feature type="compositionally biased region" description="Basic and acidic residues" evidence="1">
    <location>
        <begin position="719"/>
        <end position="733"/>
    </location>
</feature>
<feature type="compositionally biased region" description="Low complexity" evidence="1">
    <location>
        <begin position="385"/>
        <end position="397"/>
    </location>
</feature>
<sequence>MATMDFARSLSLQPDFATTTDNPRKKAASPEPHYRLSRLNTSSSASLRAPSRISRSVSAGMPFGFKKEKEKDPEERPASRFAFTLRKKVSLASLRTSQTPSSDDSASRSSSTSSVVLPTIVTPIEEISPIADEYDSEDSDADEDVHAPDRFVKKTAWRTRHRMKLHPYPDVPYMQAYDPVVLENERYTTHLLRRLSPRGSPTFYDYHGTPPASVLDLGCGAGVWLFDAARTWPTTQFIGFDLVDVALPALADAANVRMVRGDFLKFALPFPDRTFELVRMANLGLCIPLLKWEGVLKEAARVLAPGGRLELVDDQTFFPYGDAPLEEATEVEVDMDTGLLSPTPTAHPTLSPSTPTPAPRAPPPTPDPESSAFFDSSDDDEDDIVPPSSDSDPATDSASEHSSSDFTDAASTLVGSERGSLELKKLSMTLTPPQLDFELVHVGRPFSGVEHLVISIPPPNPPAVVDVTVDDGEMPPTPVPVRPLPPIPVAQSRSLPTPTPTSADSTSTLHPRVSAPVPTLAISTTNSPPTSSSAPTTPHPTSASAPASRPASYSSTSASSASFHSPASHSTSTSSTSTSSTSTTSTSESEPDSEYDEQSAFDPLAALVPETSSGPWSTQRAAARDMERVFERMLATRYGLHTRPADLLVPVLARVFCGAGHGAGKEEKKEKRGRVERPASMHLKLAPVGAEERADVVVVRDAASIRGGDGDLGEFGMSMRERGESTSGRDGKSVRAWMNSVEHEGSKEGTRRSKGQKPKLRLQEPAIPQGVSAKAAERLGIAVSSAGVAQTVRRPPTTLFESPEGSEEDEEDGETSDPEESPVSSGSTSANGSSTRLPLGRGSSTWVAPDEWAAPPLVPGLSRENSESGGWVPTLSHAASNRTITAASSSRTITAASSTKTIKQLGIHPVPTLPPLSPSTSHSISNPPTPTLLTHTRGGSNVSTTSAVSAASAISTASSGAYSESDPGPLRFSTGRVQHPGLILWPATFIPLGAQELEMHATKHVQTLLGCKPALAEYVAGFVDPATGERVVSEEEFEDAVWGYECFRRGRLNWPELAEGRLDADDVAGDLPTPMSARSMQFASKPKSPRDEPHPFGRHELTHIRTFRVFGAIKGGVVHGPPPNLAGLPL</sequence>
<dbReference type="Proteomes" id="UP001218218">
    <property type="component" value="Unassembled WGS sequence"/>
</dbReference>
<feature type="region of interest" description="Disordered" evidence="1">
    <location>
        <begin position="907"/>
        <end position="943"/>
    </location>
</feature>
<dbReference type="AlphaFoldDB" id="A0AAD7AK44"/>
<keyword evidence="4" id="KW-1185">Reference proteome</keyword>
<dbReference type="InterPro" id="IPR039715">
    <property type="entry name" value="ZCCHC10"/>
</dbReference>
<feature type="compositionally biased region" description="Basic and acidic residues" evidence="1">
    <location>
        <begin position="65"/>
        <end position="78"/>
    </location>
</feature>
<feature type="compositionally biased region" description="Acidic residues" evidence="1">
    <location>
        <begin position="804"/>
        <end position="820"/>
    </location>
</feature>
<feature type="region of interest" description="Disordered" evidence="1">
    <location>
        <begin position="1073"/>
        <end position="1097"/>
    </location>
</feature>
<evidence type="ECO:0000259" key="2">
    <source>
        <dbReference type="Pfam" id="PF13649"/>
    </source>
</evidence>
<dbReference type="SUPFAM" id="SSF53335">
    <property type="entry name" value="S-adenosyl-L-methionine-dependent methyltransferases"/>
    <property type="match status" value="1"/>
</dbReference>
<organism evidence="3 4">
    <name type="scientific">Mycena albidolilacea</name>
    <dbReference type="NCBI Taxonomy" id="1033008"/>
    <lineage>
        <taxon>Eukaryota</taxon>
        <taxon>Fungi</taxon>
        <taxon>Dikarya</taxon>
        <taxon>Basidiomycota</taxon>
        <taxon>Agaricomycotina</taxon>
        <taxon>Agaricomycetes</taxon>
        <taxon>Agaricomycetidae</taxon>
        <taxon>Agaricales</taxon>
        <taxon>Marasmiineae</taxon>
        <taxon>Mycenaceae</taxon>
        <taxon>Mycena</taxon>
    </lineage>
</organism>
<dbReference type="InterPro" id="IPR029063">
    <property type="entry name" value="SAM-dependent_MTases_sf"/>
</dbReference>
<accession>A0AAD7AK44</accession>
<dbReference type="InterPro" id="IPR041698">
    <property type="entry name" value="Methyltransf_25"/>
</dbReference>
<feature type="region of interest" description="Disordered" evidence="1">
    <location>
        <begin position="472"/>
        <end position="599"/>
    </location>
</feature>
<comment type="caution">
    <text evidence="3">The sequence shown here is derived from an EMBL/GenBank/DDBJ whole genome shotgun (WGS) entry which is preliminary data.</text>
</comment>
<feature type="compositionally biased region" description="Pro residues" evidence="1">
    <location>
        <begin position="475"/>
        <end position="488"/>
    </location>
</feature>